<reference evidence="2" key="1">
    <citation type="journal article" date="2019" name="Int. J. Syst. Evol. Microbiol.">
        <title>The Global Catalogue of Microorganisms (GCM) 10K type strain sequencing project: providing services to taxonomists for standard genome sequencing and annotation.</title>
        <authorList>
            <consortium name="The Broad Institute Genomics Platform"/>
            <consortium name="The Broad Institute Genome Sequencing Center for Infectious Disease"/>
            <person name="Wu L."/>
            <person name="Ma J."/>
        </authorList>
    </citation>
    <scope>NUCLEOTIDE SEQUENCE [LARGE SCALE GENOMIC DNA]</scope>
    <source>
        <strain evidence="2">CGMCC 1.10130</strain>
    </source>
</reference>
<organism evidence="1 2">
    <name type="scientific">Neiella marina</name>
    <dbReference type="NCBI Taxonomy" id="508461"/>
    <lineage>
        <taxon>Bacteria</taxon>
        <taxon>Pseudomonadati</taxon>
        <taxon>Pseudomonadota</taxon>
        <taxon>Gammaproteobacteria</taxon>
        <taxon>Alteromonadales</taxon>
        <taxon>Echinimonadaceae</taxon>
        <taxon>Neiella</taxon>
    </lineage>
</organism>
<evidence type="ECO:0000313" key="1">
    <source>
        <dbReference type="EMBL" id="GGA89843.1"/>
    </source>
</evidence>
<keyword evidence="2" id="KW-1185">Reference proteome</keyword>
<gene>
    <name evidence="1" type="ORF">GCM10011369_35040</name>
</gene>
<name>A0A8J2XRN8_9GAMM</name>
<dbReference type="OrthoDB" id="5771089at2"/>
<dbReference type="EMBL" id="BMDX01000029">
    <property type="protein sequence ID" value="GGA89843.1"/>
    <property type="molecule type" value="Genomic_DNA"/>
</dbReference>
<protein>
    <submittedName>
        <fullName evidence="1">Uncharacterized protein</fullName>
    </submittedName>
</protein>
<proteinExistence type="predicted"/>
<dbReference type="AlphaFoldDB" id="A0A8J2XRN8"/>
<sequence>MTTTIERRFAAQQVSLERLNIAQRSAFSEIEAAGYGLLFIRSTSGGKVAICSSGQSFATIDEAGQLNTCPEIDLRR</sequence>
<comment type="caution">
    <text evidence="1">The sequence shown here is derived from an EMBL/GenBank/DDBJ whole genome shotgun (WGS) entry which is preliminary data.</text>
</comment>
<accession>A0A8J2XRN8</accession>
<dbReference type="RefSeq" id="WP_143824620.1">
    <property type="nucleotide sequence ID" value="NZ_BMDX01000029.1"/>
</dbReference>
<dbReference type="Proteomes" id="UP000619743">
    <property type="component" value="Unassembled WGS sequence"/>
</dbReference>
<evidence type="ECO:0000313" key="2">
    <source>
        <dbReference type="Proteomes" id="UP000619743"/>
    </source>
</evidence>